<dbReference type="Pfam" id="PF19700">
    <property type="entry name" value="DUF6198"/>
    <property type="match status" value="1"/>
</dbReference>
<evidence type="ECO:0000313" key="3">
    <source>
        <dbReference type="Proteomes" id="UP001065549"/>
    </source>
</evidence>
<feature type="transmembrane region" description="Helical" evidence="1">
    <location>
        <begin position="12"/>
        <end position="32"/>
    </location>
</feature>
<protein>
    <submittedName>
        <fullName evidence="2">Cytidylate kinase family protein</fullName>
    </submittedName>
</protein>
<keyword evidence="2" id="KW-0418">Kinase</keyword>
<dbReference type="GO" id="GO:0016301">
    <property type="term" value="F:kinase activity"/>
    <property type="evidence" value="ECO:0007669"/>
    <property type="project" value="UniProtKB-KW"/>
</dbReference>
<dbReference type="Gene3D" id="3.40.50.300">
    <property type="entry name" value="P-loop containing nucleotide triphosphate hydrolases"/>
    <property type="match status" value="1"/>
</dbReference>
<feature type="transmembrane region" description="Helical" evidence="1">
    <location>
        <begin position="83"/>
        <end position="102"/>
    </location>
</feature>
<keyword evidence="1" id="KW-1133">Transmembrane helix</keyword>
<keyword evidence="1" id="KW-0472">Membrane</keyword>
<dbReference type="AlphaFoldDB" id="A0A9J6QNF6"/>
<dbReference type="EMBL" id="JAOSHN010000001">
    <property type="protein sequence ID" value="MCU7377413.1"/>
    <property type="molecule type" value="Genomic_DNA"/>
</dbReference>
<feature type="transmembrane region" description="Helical" evidence="1">
    <location>
        <begin position="183"/>
        <end position="201"/>
    </location>
</feature>
<dbReference type="Proteomes" id="UP001065549">
    <property type="component" value="Unassembled WGS sequence"/>
</dbReference>
<dbReference type="InterPro" id="IPR027417">
    <property type="entry name" value="P-loop_NTPase"/>
</dbReference>
<feature type="transmembrane region" description="Helical" evidence="1">
    <location>
        <begin position="52"/>
        <end position="71"/>
    </location>
</feature>
<comment type="caution">
    <text evidence="2">The sequence shown here is derived from an EMBL/GenBank/DDBJ whole genome shotgun (WGS) entry which is preliminary data.</text>
</comment>
<dbReference type="PANTHER" id="PTHR40078">
    <property type="entry name" value="INTEGRAL MEMBRANE PROTEIN-RELATED"/>
    <property type="match status" value="1"/>
</dbReference>
<keyword evidence="3" id="KW-1185">Reference proteome</keyword>
<organism evidence="2 3">
    <name type="scientific">Hominibacterium faecale</name>
    <dbReference type="NCBI Taxonomy" id="2839743"/>
    <lineage>
        <taxon>Bacteria</taxon>
        <taxon>Bacillati</taxon>
        <taxon>Bacillota</taxon>
        <taxon>Clostridia</taxon>
        <taxon>Peptostreptococcales</taxon>
        <taxon>Anaerovoracaceae</taxon>
        <taxon>Hominibacterium</taxon>
    </lineage>
</organism>
<reference evidence="2" key="1">
    <citation type="submission" date="2022-09" db="EMBL/GenBank/DDBJ databases">
        <title>Culturomic study of gut microbiota in children with autism spectrum disorder.</title>
        <authorList>
            <person name="Efimov B.A."/>
            <person name="Chaplin A.V."/>
            <person name="Sokolova S.R."/>
            <person name="Pikina A.P."/>
            <person name="Korzhanova M."/>
            <person name="Belova V."/>
            <person name="Korostin D."/>
        </authorList>
    </citation>
    <scope>NUCLEOTIDE SEQUENCE</scope>
    <source>
        <strain evidence="2">ASD5510</strain>
    </source>
</reference>
<dbReference type="InterPro" id="IPR038750">
    <property type="entry name" value="YczE/YyaS-like"/>
</dbReference>
<proteinExistence type="predicted"/>
<evidence type="ECO:0000256" key="1">
    <source>
        <dbReference type="SAM" id="Phobius"/>
    </source>
</evidence>
<sequence length="427" mass="47778">MSKMELLKRYIFFFLGLFINSFGISLITKAALGTSPISSVPYTLSLAFSPTLGIFTLYMSIVLVIVQLILLRKNFPKQYWLQIPISFLFSAFIDLTMYLLRFLAPEAYIVQFLCLLLGCLILGTGVFMEMAADVVMLPGECFVNAISKTFHTDFGKTKVAFDSSMAITAVIMSLILFRGLAGVREGTIIAAVLVGMIARFLKRKIGAKVEDVFFRPAAQEKEPASEKTASLGEEPMIITIAREYGSGGRKIAEKLSQELGFAFYDRDILSQAAAKLHMDEREVEKKDQKITSIFLYDMLSQLYDFSEQKPILDDVYEAEKQVILDTASKGNCVIVGRCADDICKDFTNVRRIFLYADEGHKVGEIMRREGMSESNALKHVKEVNKERATHYKYYTGKVWGMASNYDLCVDTGTAGVDKTVELIASIL</sequence>
<gene>
    <name evidence="2" type="ORF">OBO34_03475</name>
</gene>
<dbReference type="Pfam" id="PF13189">
    <property type="entry name" value="Cytidylate_kin2"/>
    <property type="match status" value="1"/>
</dbReference>
<dbReference type="RefSeq" id="WP_253020770.1">
    <property type="nucleotide sequence ID" value="NZ_JAJAGH010000010.1"/>
</dbReference>
<name>A0A9J6QNF6_9FIRM</name>
<feature type="transmembrane region" description="Helical" evidence="1">
    <location>
        <begin position="108"/>
        <end position="128"/>
    </location>
</feature>
<dbReference type="SUPFAM" id="SSF52540">
    <property type="entry name" value="P-loop containing nucleoside triphosphate hydrolases"/>
    <property type="match status" value="1"/>
</dbReference>
<accession>A0A9J6QNF6</accession>
<keyword evidence="2" id="KW-0808">Transferase</keyword>
<evidence type="ECO:0000313" key="2">
    <source>
        <dbReference type="EMBL" id="MCU7377413.1"/>
    </source>
</evidence>
<keyword evidence="1" id="KW-0812">Transmembrane</keyword>
<dbReference type="PANTHER" id="PTHR40078:SF1">
    <property type="entry name" value="INTEGRAL MEMBRANE PROTEIN"/>
    <property type="match status" value="1"/>
</dbReference>